<dbReference type="Proteomes" id="UP000567293">
    <property type="component" value="Unassembled WGS sequence"/>
</dbReference>
<dbReference type="Pfam" id="PF00465">
    <property type="entry name" value="Fe-ADH"/>
    <property type="match status" value="1"/>
</dbReference>
<evidence type="ECO:0000313" key="6">
    <source>
        <dbReference type="Proteomes" id="UP000567293"/>
    </source>
</evidence>
<dbReference type="InterPro" id="IPR039697">
    <property type="entry name" value="Alcohol_dehydrogenase_Fe"/>
</dbReference>
<dbReference type="Pfam" id="PF25137">
    <property type="entry name" value="ADH_Fe_C"/>
    <property type="match status" value="1"/>
</dbReference>
<organism evidence="5 6">
    <name type="scientific">Candidatus Acidiferrum panamense</name>
    <dbReference type="NCBI Taxonomy" id="2741543"/>
    <lineage>
        <taxon>Bacteria</taxon>
        <taxon>Pseudomonadati</taxon>
        <taxon>Acidobacteriota</taxon>
        <taxon>Terriglobia</taxon>
        <taxon>Candidatus Acidiferrales</taxon>
        <taxon>Candidatus Acidiferrum</taxon>
    </lineage>
</organism>
<dbReference type="Gene3D" id="3.40.50.1970">
    <property type="match status" value="1"/>
</dbReference>
<reference evidence="5" key="1">
    <citation type="submission" date="2020-06" db="EMBL/GenBank/DDBJ databases">
        <title>Legume-microbial interactions unlock mineral nutrients during tropical forest succession.</title>
        <authorList>
            <person name="Epihov D.Z."/>
        </authorList>
    </citation>
    <scope>NUCLEOTIDE SEQUENCE [LARGE SCALE GENOMIC DNA]</scope>
    <source>
        <strain evidence="5">Pan2503</strain>
    </source>
</reference>
<dbReference type="PANTHER" id="PTHR11496">
    <property type="entry name" value="ALCOHOL DEHYDROGENASE"/>
    <property type="match status" value="1"/>
</dbReference>
<accession>A0A7V8NXY2</accession>
<dbReference type="Gene3D" id="1.20.1090.10">
    <property type="entry name" value="Dehydroquinate synthase-like - alpha domain"/>
    <property type="match status" value="1"/>
</dbReference>
<evidence type="ECO:0000256" key="2">
    <source>
        <dbReference type="ARBA" id="ARBA00023002"/>
    </source>
</evidence>
<dbReference type="EMBL" id="JACDQQ010002873">
    <property type="protein sequence ID" value="MBA0089200.1"/>
    <property type="molecule type" value="Genomic_DNA"/>
</dbReference>
<evidence type="ECO:0000259" key="4">
    <source>
        <dbReference type="Pfam" id="PF25137"/>
    </source>
</evidence>
<comment type="caution">
    <text evidence="5">The sequence shown here is derived from an EMBL/GenBank/DDBJ whole genome shotgun (WGS) entry which is preliminary data.</text>
</comment>
<dbReference type="InterPro" id="IPR001670">
    <property type="entry name" value="ADH_Fe/GldA"/>
</dbReference>
<dbReference type="GO" id="GO:0004022">
    <property type="term" value="F:alcohol dehydrogenase (NAD+) activity"/>
    <property type="evidence" value="ECO:0007669"/>
    <property type="project" value="TreeGrafter"/>
</dbReference>
<keyword evidence="6" id="KW-1185">Reference proteome</keyword>
<gene>
    <name evidence="5" type="ORF">HRJ53_29770</name>
</gene>
<proteinExistence type="inferred from homology"/>
<dbReference type="SUPFAM" id="SSF56796">
    <property type="entry name" value="Dehydroquinate synthase-like"/>
    <property type="match status" value="1"/>
</dbReference>
<dbReference type="PANTHER" id="PTHR11496:SF102">
    <property type="entry name" value="ALCOHOL DEHYDROGENASE 4"/>
    <property type="match status" value="1"/>
</dbReference>
<dbReference type="InterPro" id="IPR056798">
    <property type="entry name" value="ADH_Fe_C"/>
</dbReference>
<name>A0A7V8NXY2_9BACT</name>
<evidence type="ECO:0000313" key="5">
    <source>
        <dbReference type="EMBL" id="MBA0089200.1"/>
    </source>
</evidence>
<feature type="domain" description="Alcohol dehydrogenase iron-type/glycerol dehydrogenase GldA" evidence="3">
    <location>
        <begin position="25"/>
        <end position="174"/>
    </location>
</feature>
<comment type="similarity">
    <text evidence="1">Belongs to the iron-containing alcohol dehydrogenase family.</text>
</comment>
<sequence>MSTRTANLNRWEAPSGEFNLSRLERVIYGPGKIATLNEEMERRELGRAVVVTTDAVAALPILEQVTGALGSRCAGVFSGVVQHVPRGTVNALAKELERLHADSAVSFGGGSPIDSTKVALYGLLPARELVHIAVPTTLSAAEYTHAGGVTDEATRVKSGVYDPRVMPRTVIADPALTLATPDWLWVTTGMRALDHAIECAYAIRHQPLSDALAAKAIALLVEHLPASIRSEGGERLAHRSHCQAASWFSIYGAMNTRFGLSHLLGHQIGPKWDVPHGVTSCITLPNSMRFMARVAPQRFGPVAEGFGIAFDPAHPTPAALACADRAHEFIAQFDVPKTLGEAKVPRQEIGQIVGPILNELRHHEVVDRPVTEAEVLALLESCY</sequence>
<evidence type="ECO:0000259" key="3">
    <source>
        <dbReference type="Pfam" id="PF00465"/>
    </source>
</evidence>
<dbReference type="GO" id="GO:0046872">
    <property type="term" value="F:metal ion binding"/>
    <property type="evidence" value="ECO:0007669"/>
    <property type="project" value="InterPro"/>
</dbReference>
<keyword evidence="2" id="KW-0560">Oxidoreductase</keyword>
<feature type="domain" description="Fe-containing alcohol dehydrogenase-like C-terminal" evidence="4">
    <location>
        <begin position="186"/>
        <end position="382"/>
    </location>
</feature>
<dbReference type="AlphaFoldDB" id="A0A7V8NXY2"/>
<evidence type="ECO:0000256" key="1">
    <source>
        <dbReference type="ARBA" id="ARBA00007358"/>
    </source>
</evidence>
<protein>
    <submittedName>
        <fullName evidence="5">Iron-containing alcohol dehydrogenase</fullName>
    </submittedName>
</protein>